<feature type="compositionally biased region" description="Polar residues" evidence="1">
    <location>
        <begin position="14"/>
        <end position="24"/>
    </location>
</feature>
<sequence length="477" mass="53588">MLGKGVSREHFQPRTCSTGKNASKTGQKRDLENIVYIDLDCDHFDDVEIIDCPDAGLQKLCGFSGPSRDRTSTPQSVISIDDDDVDHSGIDVDGVGDLDSDASSNKRFSTTSSVRNSVHVDVDDCDCDVYEKDSVSKRQKSKEVFSSKTALRNRYGLYGSEIESSDSDCSDCEVIKREQWEKVSAKRKVRVFNERASSSGLHINIYNNIEVENRSQRHGKGPLYGPSSSNYVKENQSSFTVKDDIWHGEKVYPCPKSKNCNFCNGVTGSTRFKDDIQHGERITRKRVSVCPNSENSNFCNGFTGSSRLEKQLGDKESKFMSSNQDGHDMEVDNDESQLNAHRQVSSDESPLRNKNDNISEENFNGASFDKMNYKGHEFELHTQDADLTASNEKNIINQKEKHKETDLYKQAMEEELASRQRALQIQVLEMFGASETCDAVNLCSHGGDGNFGRDVEKSAPTKPLFRETVETSDFERR</sequence>
<feature type="region of interest" description="Disordered" evidence="1">
    <location>
        <begin position="1"/>
        <end position="24"/>
    </location>
</feature>
<evidence type="ECO:0000313" key="3">
    <source>
        <dbReference type="Proteomes" id="UP000242715"/>
    </source>
</evidence>
<dbReference type="PANTHER" id="PTHR36335">
    <property type="entry name" value="CHAPERONE DNAJ-DOMAIN SUPERFAMILY PROTEIN"/>
    <property type="match status" value="1"/>
</dbReference>
<proteinExistence type="predicted"/>
<keyword evidence="3" id="KW-1185">Reference proteome</keyword>
<feature type="region of interest" description="Disordered" evidence="1">
    <location>
        <begin position="314"/>
        <end position="363"/>
    </location>
</feature>
<dbReference type="AlphaFoldDB" id="A0A2Z6PC96"/>
<reference evidence="3" key="1">
    <citation type="journal article" date="2017" name="Front. Plant Sci.">
        <title>Climate Clever Clovers: New Paradigm to Reduce the Environmental Footprint of Ruminants by Breeding Low Methanogenic Forages Utilizing Haplotype Variation.</title>
        <authorList>
            <person name="Kaur P."/>
            <person name="Appels R."/>
            <person name="Bayer P.E."/>
            <person name="Keeble-Gagnere G."/>
            <person name="Wang J."/>
            <person name="Hirakawa H."/>
            <person name="Shirasawa K."/>
            <person name="Vercoe P."/>
            <person name="Stefanova K."/>
            <person name="Durmic Z."/>
            <person name="Nichols P."/>
            <person name="Revell C."/>
            <person name="Isobe S.N."/>
            <person name="Edwards D."/>
            <person name="Erskine W."/>
        </authorList>
    </citation>
    <scope>NUCLEOTIDE SEQUENCE [LARGE SCALE GENOMIC DNA]</scope>
    <source>
        <strain evidence="3">cv. Daliak</strain>
    </source>
</reference>
<feature type="compositionally biased region" description="Basic and acidic residues" evidence="1">
    <location>
        <begin position="1"/>
        <end position="12"/>
    </location>
</feature>
<feature type="region of interest" description="Disordered" evidence="1">
    <location>
        <begin position="453"/>
        <end position="477"/>
    </location>
</feature>
<feature type="compositionally biased region" description="Polar residues" evidence="1">
    <location>
        <begin position="336"/>
        <end position="348"/>
    </location>
</feature>
<feature type="region of interest" description="Disordered" evidence="1">
    <location>
        <begin position="64"/>
        <end position="84"/>
    </location>
</feature>
<dbReference type="PANTHER" id="PTHR36335:SF1">
    <property type="entry name" value="CHAPERONE DNAJ-DOMAIN SUPERFAMILY PROTEIN"/>
    <property type="match status" value="1"/>
</dbReference>
<gene>
    <name evidence="2" type="ORF">TSUD_178570</name>
</gene>
<dbReference type="OrthoDB" id="498970at2759"/>
<accession>A0A2Z6PC96</accession>
<evidence type="ECO:0000313" key="2">
    <source>
        <dbReference type="EMBL" id="GAU41017.1"/>
    </source>
</evidence>
<organism evidence="2 3">
    <name type="scientific">Trifolium subterraneum</name>
    <name type="common">Subterranean clover</name>
    <dbReference type="NCBI Taxonomy" id="3900"/>
    <lineage>
        <taxon>Eukaryota</taxon>
        <taxon>Viridiplantae</taxon>
        <taxon>Streptophyta</taxon>
        <taxon>Embryophyta</taxon>
        <taxon>Tracheophyta</taxon>
        <taxon>Spermatophyta</taxon>
        <taxon>Magnoliopsida</taxon>
        <taxon>eudicotyledons</taxon>
        <taxon>Gunneridae</taxon>
        <taxon>Pentapetalae</taxon>
        <taxon>rosids</taxon>
        <taxon>fabids</taxon>
        <taxon>Fabales</taxon>
        <taxon>Fabaceae</taxon>
        <taxon>Papilionoideae</taxon>
        <taxon>50 kb inversion clade</taxon>
        <taxon>NPAAA clade</taxon>
        <taxon>Hologalegina</taxon>
        <taxon>IRL clade</taxon>
        <taxon>Trifolieae</taxon>
        <taxon>Trifolium</taxon>
    </lineage>
</organism>
<dbReference type="Proteomes" id="UP000242715">
    <property type="component" value="Unassembled WGS sequence"/>
</dbReference>
<evidence type="ECO:0000256" key="1">
    <source>
        <dbReference type="SAM" id="MobiDB-lite"/>
    </source>
</evidence>
<dbReference type="EMBL" id="DF973838">
    <property type="protein sequence ID" value="GAU41017.1"/>
    <property type="molecule type" value="Genomic_DNA"/>
</dbReference>
<name>A0A2Z6PC96_TRISU</name>
<protein>
    <submittedName>
        <fullName evidence="2">Uncharacterized protein</fullName>
    </submittedName>
</protein>